<dbReference type="InterPro" id="IPR029052">
    <property type="entry name" value="Metallo-depent_PP-like"/>
</dbReference>
<reference evidence="3 4" key="1">
    <citation type="submission" date="2020-02" db="EMBL/GenBank/DDBJ databases">
        <authorList>
            <person name="Zhang X.-Y."/>
        </authorList>
    </citation>
    <scope>NUCLEOTIDE SEQUENCE [LARGE SCALE GENOMIC DNA]</scope>
    <source>
        <strain evidence="3 4">C33</strain>
    </source>
</reference>
<evidence type="ECO:0000259" key="2">
    <source>
        <dbReference type="Pfam" id="PF00149"/>
    </source>
</evidence>
<dbReference type="RefSeq" id="WP_164211844.1">
    <property type="nucleotide sequence ID" value="NZ_JAAGSC010000043.1"/>
</dbReference>
<dbReference type="Pfam" id="PF00149">
    <property type="entry name" value="Metallophos"/>
    <property type="match status" value="1"/>
</dbReference>
<evidence type="ECO:0000313" key="4">
    <source>
        <dbReference type="Proteomes" id="UP000484885"/>
    </source>
</evidence>
<dbReference type="PANTHER" id="PTHR30337">
    <property type="entry name" value="COMPONENT OF ATP-DEPENDENT DSDNA EXONUCLEASE"/>
    <property type="match status" value="1"/>
</dbReference>
<accession>A0A845V137</accession>
<name>A0A845V137_9GAMM</name>
<dbReference type="PANTHER" id="PTHR30337:SF7">
    <property type="entry name" value="PHOSPHOESTERASE"/>
    <property type="match status" value="1"/>
</dbReference>
<protein>
    <submittedName>
        <fullName evidence="3">DNA repair exonuclease</fullName>
    </submittedName>
</protein>
<comment type="caution">
    <text evidence="3">The sequence shown here is derived from an EMBL/GenBank/DDBJ whole genome shotgun (WGS) entry which is preliminary data.</text>
</comment>
<organism evidence="3 4">
    <name type="scientific">Wenzhouxiangella limi</name>
    <dbReference type="NCBI Taxonomy" id="2707351"/>
    <lineage>
        <taxon>Bacteria</taxon>
        <taxon>Pseudomonadati</taxon>
        <taxon>Pseudomonadota</taxon>
        <taxon>Gammaproteobacteria</taxon>
        <taxon>Chromatiales</taxon>
        <taxon>Wenzhouxiangellaceae</taxon>
        <taxon>Wenzhouxiangella</taxon>
    </lineage>
</organism>
<proteinExistence type="predicted"/>
<dbReference type="CDD" id="cd00840">
    <property type="entry name" value="MPP_Mre11_N"/>
    <property type="match status" value="1"/>
</dbReference>
<keyword evidence="3" id="KW-0540">Nuclease</keyword>
<dbReference type="AlphaFoldDB" id="A0A845V137"/>
<evidence type="ECO:0000313" key="3">
    <source>
        <dbReference type="EMBL" id="NDY96444.1"/>
    </source>
</evidence>
<sequence>MTTLLAIGDIHLGRSPAALHPDLQTQRPGLGPEAAWRRCVNEALERGVDGVLLAGDVVERSRDLLVAYGDLKQGIDQLAAAGIPVLAVAGNHDTLVLPRLAAEIDALHLLGAGGRWQKKSLGKLSVLGWSFPRPHVRHNPLHELPRIERPERVIGLLHCDRDQSDSPYAPVTSQDLEAAGTAAWLLGHIHQPDRLDGERPIGYLGSATALRASDTGPRGPWLIEFNDGQLAATQLPLAPLRFDTVQIDVSPLEAPEDLAEATLAAGRAHIETLQNERFVPDVIGLRLTLTGRCRFESALTQAADDLIAGSRPWKEGSIRLFVQKVVVATGAAADLERLARQEDPCGLLARRILVLQDSAHPEHQDLIARARPHLAEAAGQKEFRELAADLDDEGVRYWLLQAARTTLNDLLAQKPGAP</sequence>
<keyword evidence="1" id="KW-0378">Hydrolase</keyword>
<dbReference type="GO" id="GO:0004527">
    <property type="term" value="F:exonuclease activity"/>
    <property type="evidence" value="ECO:0007669"/>
    <property type="project" value="UniProtKB-KW"/>
</dbReference>
<feature type="domain" description="Calcineurin-like phosphoesterase" evidence="2">
    <location>
        <begin position="3"/>
        <end position="192"/>
    </location>
</feature>
<dbReference type="Proteomes" id="UP000484885">
    <property type="component" value="Unassembled WGS sequence"/>
</dbReference>
<dbReference type="Gene3D" id="3.60.21.10">
    <property type="match status" value="1"/>
</dbReference>
<dbReference type="SUPFAM" id="SSF56300">
    <property type="entry name" value="Metallo-dependent phosphatases"/>
    <property type="match status" value="1"/>
</dbReference>
<dbReference type="InterPro" id="IPR050535">
    <property type="entry name" value="DNA_Repair-Maintenance_Comp"/>
</dbReference>
<dbReference type="EMBL" id="JAAGSC010000043">
    <property type="protein sequence ID" value="NDY96444.1"/>
    <property type="molecule type" value="Genomic_DNA"/>
</dbReference>
<dbReference type="InterPro" id="IPR004843">
    <property type="entry name" value="Calcineurin-like_PHP"/>
</dbReference>
<keyword evidence="4" id="KW-1185">Reference proteome</keyword>
<keyword evidence="3" id="KW-0269">Exonuclease</keyword>
<gene>
    <name evidence="3" type="ORF">G3I74_11955</name>
</gene>
<dbReference type="InterPro" id="IPR041796">
    <property type="entry name" value="Mre11_N"/>
</dbReference>
<evidence type="ECO:0000256" key="1">
    <source>
        <dbReference type="ARBA" id="ARBA00022801"/>
    </source>
</evidence>